<evidence type="ECO:0000256" key="4">
    <source>
        <dbReference type="ARBA" id="ARBA00022448"/>
    </source>
</evidence>
<dbReference type="InterPro" id="IPR038078">
    <property type="entry name" value="PhoU-like_sf"/>
</dbReference>
<dbReference type="Pfam" id="PF01895">
    <property type="entry name" value="PhoU"/>
    <property type="match status" value="2"/>
</dbReference>
<dbReference type="EMBL" id="FOEN01000005">
    <property type="protein sequence ID" value="SEQ12719.1"/>
    <property type="molecule type" value="Genomic_DNA"/>
</dbReference>
<proteinExistence type="inferred from homology"/>
<dbReference type="InterPro" id="IPR026022">
    <property type="entry name" value="PhoU_dom"/>
</dbReference>
<keyword evidence="4 7" id="KW-0813">Transport</keyword>
<feature type="domain" description="PhoU" evidence="8">
    <location>
        <begin position="17"/>
        <end position="104"/>
    </location>
</feature>
<keyword evidence="10" id="KW-1185">Reference proteome</keyword>
<accession>A0A1H9DH41</accession>
<dbReference type="GO" id="GO:0045936">
    <property type="term" value="P:negative regulation of phosphate metabolic process"/>
    <property type="evidence" value="ECO:0007669"/>
    <property type="project" value="InterPro"/>
</dbReference>
<name>A0A1H9DH41_9LACT</name>
<dbReference type="FunFam" id="1.20.58.220:FF:000004">
    <property type="entry name" value="Phosphate-specific transport system accessory protein PhoU"/>
    <property type="match status" value="1"/>
</dbReference>
<dbReference type="OrthoDB" id="9814256at2"/>
<evidence type="ECO:0000259" key="8">
    <source>
        <dbReference type="Pfam" id="PF01895"/>
    </source>
</evidence>
<dbReference type="Gene3D" id="1.20.58.220">
    <property type="entry name" value="Phosphate transport system protein phou homolog 2, domain 2"/>
    <property type="match status" value="1"/>
</dbReference>
<protein>
    <recommendedName>
        <fullName evidence="7">Phosphate-specific transport system accessory protein PhoU</fullName>
    </recommendedName>
</protein>
<dbReference type="Proteomes" id="UP000198833">
    <property type="component" value="Unassembled WGS sequence"/>
</dbReference>
<reference evidence="9 10" key="1">
    <citation type="submission" date="2016-10" db="EMBL/GenBank/DDBJ databases">
        <authorList>
            <person name="de Groot N.N."/>
        </authorList>
    </citation>
    <scope>NUCLEOTIDE SEQUENCE [LARGE SCALE GENOMIC DNA]</scope>
    <source>
        <strain evidence="9 10">DSM 15695</strain>
    </source>
</reference>
<dbReference type="PANTHER" id="PTHR42930">
    <property type="entry name" value="PHOSPHATE-SPECIFIC TRANSPORT SYSTEM ACCESSORY PROTEIN PHOU"/>
    <property type="match status" value="1"/>
</dbReference>
<dbReference type="GO" id="GO:0006817">
    <property type="term" value="P:phosphate ion transport"/>
    <property type="evidence" value="ECO:0007669"/>
    <property type="project" value="UniProtKB-KW"/>
</dbReference>
<dbReference type="InterPro" id="IPR028366">
    <property type="entry name" value="PhoU"/>
</dbReference>
<evidence type="ECO:0000256" key="1">
    <source>
        <dbReference type="ARBA" id="ARBA00004496"/>
    </source>
</evidence>
<comment type="subcellular location">
    <subcellularLocation>
        <location evidence="1 7">Cytoplasm</location>
    </subcellularLocation>
</comment>
<evidence type="ECO:0000256" key="2">
    <source>
        <dbReference type="ARBA" id="ARBA00008107"/>
    </source>
</evidence>
<comment type="similarity">
    <text evidence="2 7">Belongs to the PhoU family.</text>
</comment>
<dbReference type="STRING" id="89093.SAMN04488558_105137"/>
<dbReference type="GO" id="GO:0030643">
    <property type="term" value="P:intracellular phosphate ion homeostasis"/>
    <property type="evidence" value="ECO:0007669"/>
    <property type="project" value="InterPro"/>
</dbReference>
<dbReference type="PANTHER" id="PTHR42930:SF3">
    <property type="entry name" value="PHOSPHATE-SPECIFIC TRANSPORT SYSTEM ACCESSORY PROTEIN PHOU"/>
    <property type="match status" value="1"/>
</dbReference>
<evidence type="ECO:0000256" key="3">
    <source>
        <dbReference type="ARBA" id="ARBA00011738"/>
    </source>
</evidence>
<evidence type="ECO:0000256" key="5">
    <source>
        <dbReference type="ARBA" id="ARBA00022490"/>
    </source>
</evidence>
<keyword evidence="5 7" id="KW-0963">Cytoplasm</keyword>
<dbReference type="NCBIfam" id="TIGR02135">
    <property type="entry name" value="phoU_full"/>
    <property type="match status" value="1"/>
</dbReference>
<keyword evidence="6 7" id="KW-0592">Phosphate transport</keyword>
<feature type="domain" description="PhoU" evidence="8">
    <location>
        <begin position="121"/>
        <end position="206"/>
    </location>
</feature>
<dbReference type="RefSeq" id="WP_092571687.1">
    <property type="nucleotide sequence ID" value="NZ_CALUDV010000019.1"/>
</dbReference>
<gene>
    <name evidence="9" type="ORF">SAMN04488558_105137</name>
</gene>
<evidence type="ECO:0000256" key="7">
    <source>
        <dbReference type="PIRNR" id="PIRNR003107"/>
    </source>
</evidence>
<dbReference type="SUPFAM" id="SSF109755">
    <property type="entry name" value="PhoU-like"/>
    <property type="match status" value="1"/>
</dbReference>
<comment type="subunit">
    <text evidence="3 7">Homodimer.</text>
</comment>
<organism evidence="9 10">
    <name type="scientific">Ignavigranum ruoffiae</name>
    <dbReference type="NCBI Taxonomy" id="89093"/>
    <lineage>
        <taxon>Bacteria</taxon>
        <taxon>Bacillati</taxon>
        <taxon>Bacillota</taxon>
        <taxon>Bacilli</taxon>
        <taxon>Lactobacillales</taxon>
        <taxon>Aerococcaceae</taxon>
        <taxon>Ignavigranum</taxon>
    </lineage>
</organism>
<dbReference type="PIRSF" id="PIRSF003107">
    <property type="entry name" value="PhoU"/>
    <property type="match status" value="1"/>
</dbReference>
<dbReference type="GO" id="GO:0005737">
    <property type="term" value="C:cytoplasm"/>
    <property type="evidence" value="ECO:0007669"/>
    <property type="project" value="UniProtKB-SubCell"/>
</dbReference>
<sequence>MREQFDNQLNEFYDKLVHLGNIANEAFHKSIQSYNTLDKVLAEEVIDNDVNINNLSVEIEAEAYRLIALQAPVTDDLRKIFTILLASNDLERIADHAAAIAKSVKRAKGEDPGEEEMRETLNQMAELAQGMLADILQAFMNKSDEGVTEIAKRDDEVDALLKQLFHQAAKGMRNNPDIVNYGIGYLNIGKSIERIGDYTTNICERILYLTTGKMHELND</sequence>
<comment type="function">
    <text evidence="7">Plays a role in the regulation of phosphate uptake.</text>
</comment>
<evidence type="ECO:0000313" key="9">
    <source>
        <dbReference type="EMBL" id="SEQ12719.1"/>
    </source>
</evidence>
<evidence type="ECO:0000256" key="6">
    <source>
        <dbReference type="ARBA" id="ARBA00022592"/>
    </source>
</evidence>
<evidence type="ECO:0000313" key="10">
    <source>
        <dbReference type="Proteomes" id="UP000198833"/>
    </source>
</evidence>
<dbReference type="AlphaFoldDB" id="A0A1H9DH41"/>